<evidence type="ECO:0000313" key="3">
    <source>
        <dbReference type="Proteomes" id="UP000198967"/>
    </source>
</evidence>
<protein>
    <submittedName>
        <fullName evidence="2">Alpha/beta hydrolase family protein</fullName>
    </submittedName>
</protein>
<dbReference type="STRING" id="366584.SAMN05216377_112202"/>
<evidence type="ECO:0000313" key="2">
    <source>
        <dbReference type="EMBL" id="SDG52690.1"/>
    </source>
</evidence>
<dbReference type="PANTHER" id="PTHR43194:SF5">
    <property type="entry name" value="PIMELOYL-[ACYL-CARRIER PROTEIN] METHYL ESTER ESTERASE"/>
    <property type="match status" value="1"/>
</dbReference>
<sequence length="263" mass="27944">MPGTPVVFVHGLWLHASSWTPWVELFAEKGYAPVAPGWPGEPGTAEAARADPDAVAGQGISAVTDHYAALIEELPEKPIVIGHSFGGLIAEKLIGQGCARACVAISPAQFKGNLALPPAQLKTAFPVLSRPGLRTKSWIHTKDSWAAGFANAVPRAEADALYDSYAVPSPMRPLFQAALANFALHSEATVDVHRARGPVLVIGAGRDRTVPEATSRAAYTILAKSPGVTEWAAFPDRGHSYAVDSSWREVADRALDFLSRHGL</sequence>
<dbReference type="InterPro" id="IPR029058">
    <property type="entry name" value="AB_hydrolase_fold"/>
</dbReference>
<keyword evidence="2" id="KW-0378">Hydrolase</keyword>
<dbReference type="OrthoDB" id="3810256at2"/>
<dbReference type="SUPFAM" id="SSF53474">
    <property type="entry name" value="alpha/beta-Hydrolases"/>
    <property type="match status" value="1"/>
</dbReference>
<dbReference type="RefSeq" id="WP_093086896.1">
    <property type="nucleotide sequence ID" value="NZ_FNBE01000012.1"/>
</dbReference>
<dbReference type="GO" id="GO:0016787">
    <property type="term" value="F:hydrolase activity"/>
    <property type="evidence" value="ECO:0007669"/>
    <property type="project" value="UniProtKB-KW"/>
</dbReference>
<proteinExistence type="predicted"/>
<feature type="domain" description="AB hydrolase-1" evidence="1">
    <location>
        <begin position="6"/>
        <end position="252"/>
    </location>
</feature>
<dbReference type="Pfam" id="PF12697">
    <property type="entry name" value="Abhydrolase_6"/>
    <property type="match status" value="1"/>
</dbReference>
<organism evidence="2 3">
    <name type="scientific">Pseudonocardia oroxyli</name>
    <dbReference type="NCBI Taxonomy" id="366584"/>
    <lineage>
        <taxon>Bacteria</taxon>
        <taxon>Bacillati</taxon>
        <taxon>Actinomycetota</taxon>
        <taxon>Actinomycetes</taxon>
        <taxon>Pseudonocardiales</taxon>
        <taxon>Pseudonocardiaceae</taxon>
        <taxon>Pseudonocardia</taxon>
    </lineage>
</organism>
<name>A0A1G7V165_PSEOR</name>
<dbReference type="PANTHER" id="PTHR43194">
    <property type="entry name" value="HYDROLASE ALPHA/BETA FOLD FAMILY"/>
    <property type="match status" value="1"/>
</dbReference>
<dbReference type="AlphaFoldDB" id="A0A1G7V165"/>
<dbReference type="Proteomes" id="UP000198967">
    <property type="component" value="Unassembled WGS sequence"/>
</dbReference>
<dbReference type="Gene3D" id="3.40.50.1820">
    <property type="entry name" value="alpha/beta hydrolase"/>
    <property type="match status" value="1"/>
</dbReference>
<dbReference type="InterPro" id="IPR000073">
    <property type="entry name" value="AB_hydrolase_1"/>
</dbReference>
<keyword evidence="3" id="KW-1185">Reference proteome</keyword>
<accession>A0A1G7V165</accession>
<gene>
    <name evidence="2" type="ORF">SAMN05216377_112202</name>
</gene>
<evidence type="ECO:0000259" key="1">
    <source>
        <dbReference type="Pfam" id="PF12697"/>
    </source>
</evidence>
<reference evidence="2 3" key="1">
    <citation type="submission" date="2016-10" db="EMBL/GenBank/DDBJ databases">
        <authorList>
            <person name="de Groot N.N."/>
        </authorList>
    </citation>
    <scope>NUCLEOTIDE SEQUENCE [LARGE SCALE GENOMIC DNA]</scope>
    <source>
        <strain evidence="2 3">CGMCC 4.3143</strain>
    </source>
</reference>
<dbReference type="InterPro" id="IPR050228">
    <property type="entry name" value="Carboxylesterase_BioH"/>
</dbReference>
<dbReference type="EMBL" id="FNBE01000012">
    <property type="protein sequence ID" value="SDG52690.1"/>
    <property type="molecule type" value="Genomic_DNA"/>
</dbReference>